<keyword evidence="3" id="KW-1185">Reference proteome</keyword>
<evidence type="ECO:0000259" key="1">
    <source>
        <dbReference type="PROSITE" id="PS50234"/>
    </source>
</evidence>
<dbReference type="KEGG" id="pseg:D3H65_28930"/>
<dbReference type="SMART" id="SM00327">
    <property type="entry name" value="VWA"/>
    <property type="match status" value="1"/>
</dbReference>
<dbReference type="OrthoDB" id="9806395at2"/>
<feature type="domain" description="VWFA" evidence="1">
    <location>
        <begin position="5"/>
        <end position="211"/>
    </location>
</feature>
<dbReference type="EMBL" id="CP032157">
    <property type="protein sequence ID" value="AXY77763.1"/>
    <property type="molecule type" value="Genomic_DNA"/>
</dbReference>
<dbReference type="RefSeq" id="WP_119053636.1">
    <property type="nucleotide sequence ID" value="NZ_CP032157.1"/>
</dbReference>
<dbReference type="Pfam" id="PF00092">
    <property type="entry name" value="VWA"/>
    <property type="match status" value="1"/>
</dbReference>
<evidence type="ECO:0000313" key="2">
    <source>
        <dbReference type="EMBL" id="AXY77763.1"/>
    </source>
</evidence>
<dbReference type="InterPro" id="IPR036465">
    <property type="entry name" value="vWFA_dom_sf"/>
</dbReference>
<protein>
    <submittedName>
        <fullName evidence="2">VWA domain-containing protein</fullName>
    </submittedName>
</protein>
<evidence type="ECO:0000313" key="3">
    <source>
        <dbReference type="Proteomes" id="UP000263900"/>
    </source>
</evidence>
<dbReference type="Pfam" id="PF15616">
    <property type="entry name" value="TerY_C"/>
    <property type="match status" value="1"/>
</dbReference>
<proteinExistence type="predicted"/>
<dbReference type="Proteomes" id="UP000263900">
    <property type="component" value="Chromosome"/>
</dbReference>
<dbReference type="AlphaFoldDB" id="A0A3B7MWD6"/>
<sequence length="350" mass="38421">MRRLPVYFLIDVSESMVGDQMPYVEEGLASIIKDLRSDPYALETAWVSIIVFAGKTKRIVPLTELTSFYPPRIPIGGGTSLGEALEFLMHDIDTNVVKSTPDTKGDWKPIIFLFTDGAPTDNPTPAVTKWINQYKKKASIVAIALGDNTDTAVLGQLTNDVLLVKNLAPESYKSFFKWVTASIKTTSMSVSESNIDGPQLAKLDDAYLTKVEPPATPSSKVIDNNFAVFLSKCQATKKPYLIKYKRNITPSNIEGLSLETQFFKLQGSFPVDDTYFQLSDNTPTNQKISSGELVGFPHCPCCGNQYGFSTCACGGIMCTGDEEVSTCPWCNTQAKFGFSSGHHDINRSRG</sequence>
<dbReference type="Gene3D" id="3.40.50.410">
    <property type="entry name" value="von Willebrand factor, type A domain"/>
    <property type="match status" value="1"/>
</dbReference>
<reference evidence="2 3" key="1">
    <citation type="submission" date="2018-09" db="EMBL/GenBank/DDBJ databases">
        <title>Genome sequencing of strain 6GH32-13.</title>
        <authorList>
            <person name="Weon H.-Y."/>
            <person name="Heo J."/>
            <person name="Kwon S.-W."/>
        </authorList>
    </citation>
    <scope>NUCLEOTIDE SEQUENCE [LARGE SCALE GENOMIC DNA]</scope>
    <source>
        <strain evidence="2 3">5GH32-13</strain>
    </source>
</reference>
<gene>
    <name evidence="2" type="ORF">D3H65_28930</name>
</gene>
<dbReference type="InterPro" id="IPR028274">
    <property type="entry name" value="TerY-C"/>
</dbReference>
<dbReference type="InterPro" id="IPR002035">
    <property type="entry name" value="VWF_A"/>
</dbReference>
<dbReference type="SUPFAM" id="SSF53300">
    <property type="entry name" value="vWA-like"/>
    <property type="match status" value="1"/>
</dbReference>
<organism evidence="2 3">
    <name type="scientific">Paraflavitalea soli</name>
    <dbReference type="NCBI Taxonomy" id="2315862"/>
    <lineage>
        <taxon>Bacteria</taxon>
        <taxon>Pseudomonadati</taxon>
        <taxon>Bacteroidota</taxon>
        <taxon>Chitinophagia</taxon>
        <taxon>Chitinophagales</taxon>
        <taxon>Chitinophagaceae</taxon>
        <taxon>Paraflavitalea</taxon>
    </lineage>
</organism>
<accession>A0A3B7MWD6</accession>
<name>A0A3B7MWD6_9BACT</name>
<dbReference type="PROSITE" id="PS50234">
    <property type="entry name" value="VWFA"/>
    <property type="match status" value="1"/>
</dbReference>